<dbReference type="RefSeq" id="WP_257721278.1">
    <property type="nucleotide sequence ID" value="NZ_CP012508.1"/>
</dbReference>
<dbReference type="AlphaFoldDB" id="A0AAC8VF90"/>
<sequence length="44" mass="4903">MRIITKPTTTKCNIQAYIRYLLSEPVRTSCTGLSDVLLNNVSST</sequence>
<organism evidence="1 2">
    <name type="scientific">Piscirickettsia salmonis</name>
    <dbReference type="NCBI Taxonomy" id="1238"/>
    <lineage>
        <taxon>Bacteria</taxon>
        <taxon>Pseudomonadati</taxon>
        <taxon>Pseudomonadota</taxon>
        <taxon>Gammaproteobacteria</taxon>
        <taxon>Thiotrichales</taxon>
        <taxon>Piscirickettsiaceae</taxon>
        <taxon>Piscirickettsia</taxon>
    </lineage>
</organism>
<dbReference type="Proteomes" id="UP000029558">
    <property type="component" value="Chromosome"/>
</dbReference>
<evidence type="ECO:0000313" key="1">
    <source>
        <dbReference type="EMBL" id="ALB21251.1"/>
    </source>
</evidence>
<dbReference type="EMBL" id="CP012508">
    <property type="protein sequence ID" value="ALB21251.1"/>
    <property type="molecule type" value="Genomic_DNA"/>
</dbReference>
<name>A0AAC8VF90_PISSA</name>
<proteinExistence type="predicted"/>
<protein>
    <submittedName>
        <fullName evidence="1">Transposase</fullName>
    </submittedName>
</protein>
<reference evidence="1 2" key="1">
    <citation type="journal article" date="2014" name="Genome Announc.">
        <title>Comparative Genome Analysis of Two Isolates of the Fish Pathogen Piscirickettsia salmonis from Different Hosts Reveals Major Differences in Virulence-Associated Secretion Systems.</title>
        <authorList>
            <person name="Bohle H."/>
            <person name="Henriquez P."/>
            <person name="Grothusen H."/>
            <person name="Navas E."/>
            <person name="Sandoval A."/>
            <person name="Bustamante F."/>
            <person name="Bustos P."/>
            <person name="Mancilla M."/>
        </authorList>
    </citation>
    <scope>NUCLEOTIDE SEQUENCE [LARGE SCALE GENOMIC DNA]</scope>
    <source>
        <strain evidence="2">B1-32597</strain>
    </source>
</reference>
<accession>A0AAC8VF90</accession>
<evidence type="ECO:0000313" key="2">
    <source>
        <dbReference type="Proteomes" id="UP000029558"/>
    </source>
</evidence>
<gene>
    <name evidence="1" type="ORF">KU39_63</name>
</gene>